<dbReference type="InterPro" id="IPR026278">
    <property type="entry name" value="KhtT"/>
</dbReference>
<evidence type="ECO:0000313" key="3">
    <source>
        <dbReference type="Proteomes" id="UP000812277"/>
    </source>
</evidence>
<organism evidence="2 3">
    <name type="scientific">Paenibacillus oenotherae</name>
    <dbReference type="NCBI Taxonomy" id="1435645"/>
    <lineage>
        <taxon>Bacteria</taxon>
        <taxon>Bacillati</taxon>
        <taxon>Bacillota</taxon>
        <taxon>Bacilli</taxon>
        <taxon>Bacillales</taxon>
        <taxon>Paenibacillaceae</taxon>
        <taxon>Paenibacillus</taxon>
    </lineage>
</organism>
<gene>
    <name evidence="2" type="ORF">K0T92_21210</name>
</gene>
<reference evidence="2 3" key="1">
    <citation type="submission" date="2021-07" db="EMBL/GenBank/DDBJ databases">
        <title>Paenibacillus radiodurans sp. nov., isolated from the southeastern edge of Tengger Desert.</title>
        <authorList>
            <person name="Zhang G."/>
        </authorList>
    </citation>
    <scope>NUCLEOTIDE SEQUENCE [LARGE SCALE GENOMIC DNA]</scope>
    <source>
        <strain evidence="2 3">DT7-4</strain>
    </source>
</reference>
<name>A0ABS7DBL0_9BACL</name>
<dbReference type="InterPro" id="IPR036721">
    <property type="entry name" value="RCK_C_sf"/>
</dbReference>
<evidence type="ECO:0000259" key="1">
    <source>
        <dbReference type="PROSITE" id="PS51202"/>
    </source>
</evidence>
<proteinExistence type="predicted"/>
<keyword evidence="3" id="KW-1185">Reference proteome</keyword>
<dbReference type="EMBL" id="JAHZIJ010000022">
    <property type="protein sequence ID" value="MBW7477240.1"/>
    <property type="molecule type" value="Genomic_DNA"/>
</dbReference>
<feature type="domain" description="RCK C-terminal" evidence="1">
    <location>
        <begin position="76"/>
        <end position="161"/>
    </location>
</feature>
<dbReference type="PROSITE" id="PS51202">
    <property type="entry name" value="RCK_C"/>
    <property type="match status" value="1"/>
</dbReference>
<dbReference type="RefSeq" id="WP_219874495.1">
    <property type="nucleotide sequence ID" value="NZ_JAHZIJ010000022.1"/>
</dbReference>
<comment type="caution">
    <text evidence="2">The sequence shown here is derived from an EMBL/GenBank/DDBJ whole genome shotgun (WGS) entry which is preliminary data.</text>
</comment>
<dbReference type="InterPro" id="IPR058776">
    <property type="entry name" value="KhtT-like_N"/>
</dbReference>
<dbReference type="PANTHER" id="PTHR30445">
    <property type="entry name" value="K(+)_H(+) ANTIPORTER SUBUNIT KHTT"/>
    <property type="match status" value="1"/>
</dbReference>
<accession>A0ABS7DBL0</accession>
<evidence type="ECO:0000313" key="2">
    <source>
        <dbReference type="EMBL" id="MBW7477240.1"/>
    </source>
</evidence>
<dbReference type="PANTHER" id="PTHR30445:SF8">
    <property type="entry name" value="K(+)_H(+) ANTIPORTER SUBUNIT KHTT"/>
    <property type="match status" value="1"/>
</dbReference>
<dbReference type="Proteomes" id="UP000812277">
    <property type="component" value="Unassembled WGS sequence"/>
</dbReference>
<dbReference type="Gene3D" id="3.30.70.1450">
    <property type="entry name" value="Regulator of K+ conductance, C-terminal domain"/>
    <property type="match status" value="1"/>
</dbReference>
<sequence length="164" mass="18244">MTIRETDLPGIGKKFQVTTRSGDKLVIVVHDDGRRECYHFDPESPDDTLSLITLDDDEARLVAGIIGGMTYKPRALETIEVALDDLIIEWYRVDPEYKCVGKTIGELNVRHISGATIIAVVEKHQSKQINPGPEVRIKAEATLVVAGERGQQKLFKNILMNGCD</sequence>
<dbReference type="SUPFAM" id="SSF116726">
    <property type="entry name" value="TrkA C-terminal domain-like"/>
    <property type="match status" value="1"/>
</dbReference>
<dbReference type="InterPro" id="IPR050144">
    <property type="entry name" value="AAE_transporter"/>
</dbReference>
<dbReference type="InterPro" id="IPR006037">
    <property type="entry name" value="RCK_C"/>
</dbReference>
<dbReference type="Pfam" id="PF25991">
    <property type="entry name" value="KhtT_N"/>
    <property type="match status" value="1"/>
</dbReference>
<dbReference type="PIRSF" id="PIRSF005028">
    <property type="entry name" value="KhtT"/>
    <property type="match status" value="1"/>
</dbReference>
<dbReference type="Pfam" id="PF02080">
    <property type="entry name" value="TrkA_C"/>
    <property type="match status" value="1"/>
</dbReference>
<protein>
    <submittedName>
        <fullName evidence="2">Cation:proton antiporter regulatory subunit</fullName>
    </submittedName>
</protein>